<proteinExistence type="predicted"/>
<dbReference type="OrthoDB" id="774557at2759"/>
<dbReference type="AlphaFoldDB" id="A0A8H5HVM9"/>
<organism evidence="2 3">
    <name type="scientific">Collybiopsis confluens</name>
    <dbReference type="NCBI Taxonomy" id="2823264"/>
    <lineage>
        <taxon>Eukaryota</taxon>
        <taxon>Fungi</taxon>
        <taxon>Dikarya</taxon>
        <taxon>Basidiomycota</taxon>
        <taxon>Agaricomycotina</taxon>
        <taxon>Agaricomycetes</taxon>
        <taxon>Agaricomycetidae</taxon>
        <taxon>Agaricales</taxon>
        <taxon>Marasmiineae</taxon>
        <taxon>Omphalotaceae</taxon>
        <taxon>Collybiopsis</taxon>
    </lineage>
</organism>
<dbReference type="InterPro" id="IPR029005">
    <property type="entry name" value="LIM-bd/SEUSS"/>
</dbReference>
<feature type="compositionally biased region" description="Low complexity" evidence="1">
    <location>
        <begin position="336"/>
        <end position="348"/>
    </location>
</feature>
<dbReference type="EMBL" id="JAACJN010000015">
    <property type="protein sequence ID" value="KAF5390449.1"/>
    <property type="molecule type" value="Genomic_DNA"/>
</dbReference>
<feature type="compositionally biased region" description="Polar residues" evidence="1">
    <location>
        <begin position="140"/>
        <end position="152"/>
    </location>
</feature>
<gene>
    <name evidence="2" type="ORF">D9757_005297</name>
</gene>
<feature type="compositionally biased region" description="Low complexity" evidence="1">
    <location>
        <begin position="844"/>
        <end position="862"/>
    </location>
</feature>
<feature type="compositionally biased region" description="Basic residues" evidence="1">
    <location>
        <begin position="895"/>
        <end position="905"/>
    </location>
</feature>
<feature type="compositionally biased region" description="Gly residues" evidence="1">
    <location>
        <begin position="174"/>
        <end position="187"/>
    </location>
</feature>
<name>A0A8H5HVM9_9AGAR</name>
<feature type="compositionally biased region" description="Low complexity" evidence="1">
    <location>
        <begin position="282"/>
        <end position="294"/>
    </location>
</feature>
<dbReference type="Pfam" id="PF01803">
    <property type="entry name" value="LIM_bind"/>
    <property type="match status" value="1"/>
</dbReference>
<feature type="compositionally biased region" description="Low complexity" evidence="1">
    <location>
        <begin position="262"/>
        <end position="275"/>
    </location>
</feature>
<accession>A0A8H5HVM9</accession>
<feature type="compositionally biased region" description="Polar residues" evidence="1">
    <location>
        <begin position="779"/>
        <end position="818"/>
    </location>
</feature>
<feature type="compositionally biased region" description="Polar residues" evidence="1">
    <location>
        <begin position="721"/>
        <end position="731"/>
    </location>
</feature>
<protein>
    <submittedName>
        <fullName evidence="2">Uncharacterized protein</fullName>
    </submittedName>
</protein>
<reference evidence="2 3" key="1">
    <citation type="journal article" date="2020" name="ISME J.">
        <title>Uncovering the hidden diversity of litter-decomposition mechanisms in mushroom-forming fungi.</title>
        <authorList>
            <person name="Floudas D."/>
            <person name="Bentzer J."/>
            <person name="Ahren D."/>
            <person name="Johansson T."/>
            <person name="Persson P."/>
            <person name="Tunlid A."/>
        </authorList>
    </citation>
    <scope>NUCLEOTIDE SEQUENCE [LARGE SCALE GENOMIC DNA]</scope>
    <source>
        <strain evidence="2 3">CBS 406.79</strain>
    </source>
</reference>
<sequence>MGIPGAGVIPISTGNNGQYTVPSTPPNSAGMMIDSQSLPTMGGSQNGTPNRQMHFNLTPVDQLRQMQPNSMDGPMSGDNFGGNNHFGMHPPSGPPRPSSQQASPMNPNHPFGHPSQQTSMQQHHSPHPNDINNLYPPSGHSPNRPHSQNHNPAAQLARSPSRATSTQPRPHLHPGGGPIPGNGGRGSQTGPSQQSGNPQSQPPLSQASLPPHQQARPQSSGGGLLPGAGPSLAHIAPRPPHSMGPHPSQPPLSGGGLPPPSLSSHLPLSSTSGPPSSGGGPSSHLGPGPHHLSLPPGPAGQQQQQQQQHQHQQQQLDSLTSPGALTPPGAIPNPNNPNNNLNNHNSHSPDGHGPIQTGRLLPGGGPVSGGIPIQPSGGPMPGMPPIMRPPPPNANISPTALGHGQGLIRLLQFSGNLASESKQKHQLSWWNELIREYFTPKAIMRFTLWRDNQRNEAKPFEIGVPILPRFLLVTTQSGVKSMTLTLDGARERLYAYGHAIVECVTAVWTYKYNNGYTVALRGPLTVHVVVTAGPPHAPGSIAQPPNMLLKFEDFQFDASYHDKYIALESIMGPRSIESPKTPRVRNVPPGAPAAAAGAISAAAGGSMSSPAMNGTAASGGGGGGTDESNSGDQEDERKWEEPRVMIEKGFIPGEPVNAFGIPQATMRCLELAESVASMTDLIAFSNEHELGPIGALLPKFMSGTDADNALARMAQKIRESTPMTQLPSAPTLNGAPGYGHGPGNNGNNPNLNSSPSQFGGGPLGPNSFPSANGIGSPITLYSSAPPSVTNPSSAQQTPSTMISSPRTQNASPSANSSPRKPHKTIPQAQQGTSGSSASGGGGANSSSSTAASSSNPNSTHNTPAMTPASLKRKQASSSSDAGPTANDAQAPAAKRTTRKRGRTGG</sequence>
<evidence type="ECO:0000313" key="3">
    <source>
        <dbReference type="Proteomes" id="UP000518752"/>
    </source>
</evidence>
<feature type="compositionally biased region" description="Low complexity" evidence="1">
    <location>
        <begin position="607"/>
        <end position="616"/>
    </location>
</feature>
<evidence type="ECO:0000313" key="2">
    <source>
        <dbReference type="EMBL" id="KAF5390449.1"/>
    </source>
</evidence>
<feature type="compositionally biased region" description="Polar residues" evidence="1">
    <location>
        <begin position="34"/>
        <end position="55"/>
    </location>
</feature>
<feature type="compositionally biased region" description="Low complexity" evidence="1">
    <location>
        <begin position="188"/>
        <end position="214"/>
    </location>
</feature>
<feature type="compositionally biased region" description="Pro residues" evidence="1">
    <location>
        <begin position="237"/>
        <end position="250"/>
    </location>
</feature>
<feature type="region of interest" description="Disordered" evidence="1">
    <location>
        <begin position="719"/>
        <end position="905"/>
    </location>
</feature>
<feature type="compositionally biased region" description="Low complexity" evidence="1">
    <location>
        <begin position="301"/>
        <end position="315"/>
    </location>
</feature>
<keyword evidence="3" id="KW-1185">Reference proteome</keyword>
<dbReference type="PANTHER" id="PTHR10378">
    <property type="entry name" value="LIM DOMAIN-BINDING PROTEIN"/>
    <property type="match status" value="1"/>
</dbReference>
<feature type="compositionally biased region" description="Pro residues" evidence="1">
    <location>
        <begin position="381"/>
        <end position="393"/>
    </location>
</feature>
<feature type="compositionally biased region" description="Low complexity" evidence="1">
    <location>
        <begin position="745"/>
        <end position="756"/>
    </location>
</feature>
<comment type="caution">
    <text evidence="2">The sequence shown here is derived from an EMBL/GenBank/DDBJ whole genome shotgun (WGS) entry which is preliminary data.</text>
</comment>
<dbReference type="Proteomes" id="UP000518752">
    <property type="component" value="Unassembled WGS sequence"/>
</dbReference>
<feature type="compositionally biased region" description="Polar residues" evidence="1">
    <location>
        <begin position="114"/>
        <end position="123"/>
    </location>
</feature>
<feature type="region of interest" description="Disordered" evidence="1">
    <location>
        <begin position="607"/>
        <end position="638"/>
    </location>
</feature>
<feature type="compositionally biased region" description="Polar residues" evidence="1">
    <location>
        <begin position="12"/>
        <end position="22"/>
    </location>
</feature>
<feature type="region of interest" description="Disordered" evidence="1">
    <location>
        <begin position="1"/>
        <end position="400"/>
    </location>
</feature>
<evidence type="ECO:0000256" key="1">
    <source>
        <dbReference type="SAM" id="MobiDB-lite"/>
    </source>
</evidence>